<dbReference type="PROSITE" id="PS50977">
    <property type="entry name" value="HTH_TETR_2"/>
    <property type="match status" value="1"/>
</dbReference>
<dbReference type="RefSeq" id="WP_380005770.1">
    <property type="nucleotide sequence ID" value="NZ_JBHLYR010000013.1"/>
</dbReference>
<dbReference type="PANTHER" id="PTHR30055:SF220">
    <property type="entry name" value="TETR-FAMILY REGULATORY PROTEIN"/>
    <property type="match status" value="1"/>
</dbReference>
<dbReference type="SUPFAM" id="SSF46689">
    <property type="entry name" value="Homeodomain-like"/>
    <property type="match status" value="1"/>
</dbReference>
<keyword evidence="1 2" id="KW-0238">DNA-binding</keyword>
<evidence type="ECO:0000313" key="5">
    <source>
        <dbReference type="Proteomes" id="UP001589733"/>
    </source>
</evidence>
<dbReference type="InterPro" id="IPR009057">
    <property type="entry name" value="Homeodomain-like_sf"/>
</dbReference>
<evidence type="ECO:0000256" key="1">
    <source>
        <dbReference type="ARBA" id="ARBA00023125"/>
    </source>
</evidence>
<dbReference type="InterPro" id="IPR036271">
    <property type="entry name" value="Tet_transcr_reg_TetR-rel_C_sf"/>
</dbReference>
<dbReference type="Gene3D" id="1.10.357.10">
    <property type="entry name" value="Tetracycline Repressor, domain 2"/>
    <property type="match status" value="1"/>
</dbReference>
<dbReference type="Pfam" id="PF00440">
    <property type="entry name" value="TetR_N"/>
    <property type="match status" value="1"/>
</dbReference>
<name>A0ABV6AUG7_9DEIO</name>
<dbReference type="InterPro" id="IPR023772">
    <property type="entry name" value="DNA-bd_HTH_TetR-type_CS"/>
</dbReference>
<evidence type="ECO:0000313" key="4">
    <source>
        <dbReference type="EMBL" id="MFB9991138.1"/>
    </source>
</evidence>
<dbReference type="EMBL" id="JBHLYR010000013">
    <property type="protein sequence ID" value="MFB9991138.1"/>
    <property type="molecule type" value="Genomic_DNA"/>
</dbReference>
<gene>
    <name evidence="4" type="ORF">ACFFLM_03955</name>
</gene>
<proteinExistence type="predicted"/>
<sequence length="241" mass="25669">MISAAPSSPRERILQAALRLLETEGIEAVSTRAVSAAAEVQPPTIYRHFGDMQGLLNAAATAGFTAYLQVKTVRTPLSDPVEELREGWRMHIEFGLTHPNLYTAMYSSLQLRQESPAALEAAGMLHLLMQRVAEAGRLAVSVNRAAAMVHAAAKGTTLSLLEAPVRDSGLSDLMLETVLRGILTAEPGAAAGGAKSVAEPPSAGQQWAVHAVSLAALLPEMQAPFSEAEQALLLEWLNRLM</sequence>
<protein>
    <submittedName>
        <fullName evidence="4">TetR/AcrR family transcriptional regulator</fullName>
    </submittedName>
</protein>
<dbReference type="PRINTS" id="PR00455">
    <property type="entry name" value="HTHTETR"/>
</dbReference>
<feature type="domain" description="HTH tetR-type" evidence="3">
    <location>
        <begin position="7"/>
        <end position="67"/>
    </location>
</feature>
<evidence type="ECO:0000256" key="2">
    <source>
        <dbReference type="PROSITE-ProRule" id="PRU00335"/>
    </source>
</evidence>
<dbReference type="InterPro" id="IPR001647">
    <property type="entry name" value="HTH_TetR"/>
</dbReference>
<reference evidence="4 5" key="1">
    <citation type="submission" date="2024-09" db="EMBL/GenBank/DDBJ databases">
        <authorList>
            <person name="Sun Q."/>
            <person name="Mori K."/>
        </authorList>
    </citation>
    <scope>NUCLEOTIDE SEQUENCE [LARGE SCALE GENOMIC DNA]</scope>
    <source>
        <strain evidence="4 5">JCM 13503</strain>
    </source>
</reference>
<feature type="DNA-binding region" description="H-T-H motif" evidence="2">
    <location>
        <begin position="30"/>
        <end position="49"/>
    </location>
</feature>
<dbReference type="SUPFAM" id="SSF48498">
    <property type="entry name" value="Tetracyclin repressor-like, C-terminal domain"/>
    <property type="match status" value="1"/>
</dbReference>
<dbReference type="PANTHER" id="PTHR30055">
    <property type="entry name" value="HTH-TYPE TRANSCRIPTIONAL REGULATOR RUTR"/>
    <property type="match status" value="1"/>
</dbReference>
<organism evidence="4 5">
    <name type="scientific">Deinococcus oregonensis</name>
    <dbReference type="NCBI Taxonomy" id="1805970"/>
    <lineage>
        <taxon>Bacteria</taxon>
        <taxon>Thermotogati</taxon>
        <taxon>Deinococcota</taxon>
        <taxon>Deinococci</taxon>
        <taxon>Deinococcales</taxon>
        <taxon>Deinococcaceae</taxon>
        <taxon>Deinococcus</taxon>
    </lineage>
</organism>
<comment type="caution">
    <text evidence="4">The sequence shown here is derived from an EMBL/GenBank/DDBJ whole genome shotgun (WGS) entry which is preliminary data.</text>
</comment>
<accession>A0ABV6AUG7</accession>
<dbReference type="Proteomes" id="UP001589733">
    <property type="component" value="Unassembled WGS sequence"/>
</dbReference>
<dbReference type="InterPro" id="IPR050109">
    <property type="entry name" value="HTH-type_TetR-like_transc_reg"/>
</dbReference>
<dbReference type="PROSITE" id="PS01081">
    <property type="entry name" value="HTH_TETR_1"/>
    <property type="match status" value="1"/>
</dbReference>
<evidence type="ECO:0000259" key="3">
    <source>
        <dbReference type="PROSITE" id="PS50977"/>
    </source>
</evidence>
<keyword evidence="5" id="KW-1185">Reference proteome</keyword>